<proteinExistence type="predicted"/>
<dbReference type="AlphaFoldDB" id="A0A0E9SGW6"/>
<accession>A0A0E9SGW6</accession>
<feature type="transmembrane region" description="Helical" evidence="1">
    <location>
        <begin position="6"/>
        <end position="27"/>
    </location>
</feature>
<reference evidence="2" key="1">
    <citation type="submission" date="2014-11" db="EMBL/GenBank/DDBJ databases">
        <authorList>
            <person name="Amaro Gonzalez C."/>
        </authorList>
    </citation>
    <scope>NUCLEOTIDE SEQUENCE</scope>
</reference>
<name>A0A0E9SGW6_ANGAN</name>
<protein>
    <submittedName>
        <fullName evidence="2">Uncharacterized protein</fullName>
    </submittedName>
</protein>
<keyword evidence="1" id="KW-0812">Transmembrane</keyword>
<evidence type="ECO:0000313" key="2">
    <source>
        <dbReference type="EMBL" id="JAH40536.1"/>
    </source>
</evidence>
<evidence type="ECO:0000256" key="1">
    <source>
        <dbReference type="SAM" id="Phobius"/>
    </source>
</evidence>
<organism evidence="2">
    <name type="scientific">Anguilla anguilla</name>
    <name type="common">European freshwater eel</name>
    <name type="synonym">Muraena anguilla</name>
    <dbReference type="NCBI Taxonomy" id="7936"/>
    <lineage>
        <taxon>Eukaryota</taxon>
        <taxon>Metazoa</taxon>
        <taxon>Chordata</taxon>
        <taxon>Craniata</taxon>
        <taxon>Vertebrata</taxon>
        <taxon>Euteleostomi</taxon>
        <taxon>Actinopterygii</taxon>
        <taxon>Neopterygii</taxon>
        <taxon>Teleostei</taxon>
        <taxon>Anguilliformes</taxon>
        <taxon>Anguillidae</taxon>
        <taxon>Anguilla</taxon>
    </lineage>
</organism>
<reference evidence="2" key="2">
    <citation type="journal article" date="2015" name="Fish Shellfish Immunol.">
        <title>Early steps in the European eel (Anguilla anguilla)-Vibrio vulnificus interaction in the gills: Role of the RtxA13 toxin.</title>
        <authorList>
            <person name="Callol A."/>
            <person name="Pajuelo D."/>
            <person name="Ebbesson L."/>
            <person name="Teles M."/>
            <person name="MacKenzie S."/>
            <person name="Amaro C."/>
        </authorList>
    </citation>
    <scope>NUCLEOTIDE SEQUENCE</scope>
</reference>
<sequence>MVACDIVTPVLWRLLVMSLTVVLGFFFKALKTPLLSTSVVFFVLYSVHFPQVLFFLKTFQTVNTCQSSINLLSHS</sequence>
<keyword evidence="1" id="KW-0472">Membrane</keyword>
<keyword evidence="1" id="KW-1133">Transmembrane helix</keyword>
<dbReference type="EMBL" id="GBXM01068041">
    <property type="protein sequence ID" value="JAH40536.1"/>
    <property type="molecule type" value="Transcribed_RNA"/>
</dbReference>
<feature type="transmembrane region" description="Helical" evidence="1">
    <location>
        <begin position="34"/>
        <end position="56"/>
    </location>
</feature>